<dbReference type="SUPFAM" id="SSF56801">
    <property type="entry name" value="Acetyl-CoA synthetase-like"/>
    <property type="match status" value="1"/>
</dbReference>
<feature type="domain" description="Polyketide synthase-like phosphopantetheine-binding" evidence="3">
    <location>
        <begin position="569"/>
        <end position="640"/>
    </location>
</feature>
<reference evidence="4" key="1">
    <citation type="submission" date="2020-01" db="EMBL/GenBank/DDBJ databases">
        <title>Genome Sequencing of Three Apophysomyces-Like Fungal Strains Confirms a Novel Fungal Genus in the Mucoromycota with divergent Burkholderia-like Endosymbiotic Bacteria.</title>
        <authorList>
            <person name="Stajich J.E."/>
            <person name="Macias A.M."/>
            <person name="Carter-House D."/>
            <person name="Lovett B."/>
            <person name="Kasson L.R."/>
            <person name="Berry K."/>
            <person name="Grigoriev I."/>
            <person name="Chang Y."/>
            <person name="Spatafora J."/>
            <person name="Kasson M.T."/>
        </authorList>
    </citation>
    <scope>NUCLEOTIDE SEQUENCE</scope>
    <source>
        <strain evidence="4">NRRL A-21654</strain>
    </source>
</reference>
<organism evidence="4 5">
    <name type="scientific">Apophysomyces ossiformis</name>
    <dbReference type="NCBI Taxonomy" id="679940"/>
    <lineage>
        <taxon>Eukaryota</taxon>
        <taxon>Fungi</taxon>
        <taxon>Fungi incertae sedis</taxon>
        <taxon>Mucoromycota</taxon>
        <taxon>Mucoromycotina</taxon>
        <taxon>Mucoromycetes</taxon>
        <taxon>Mucorales</taxon>
        <taxon>Mucorineae</taxon>
        <taxon>Mucoraceae</taxon>
        <taxon>Apophysomyces</taxon>
    </lineage>
</organism>
<keyword evidence="1" id="KW-0596">Phosphopantetheine</keyword>
<dbReference type="PANTHER" id="PTHR44845">
    <property type="entry name" value="CARRIER DOMAIN-CONTAINING PROTEIN"/>
    <property type="match status" value="1"/>
</dbReference>
<dbReference type="EMBL" id="JABAYA010000047">
    <property type="protein sequence ID" value="KAF7727900.1"/>
    <property type="molecule type" value="Genomic_DNA"/>
</dbReference>
<dbReference type="OrthoDB" id="429813at2759"/>
<comment type="caution">
    <text evidence="4">The sequence shown here is derived from an EMBL/GenBank/DDBJ whole genome shotgun (WGS) entry which is preliminary data.</text>
</comment>
<evidence type="ECO:0000313" key="5">
    <source>
        <dbReference type="Proteomes" id="UP000605846"/>
    </source>
</evidence>
<dbReference type="PROSITE" id="PS00012">
    <property type="entry name" value="PHOSPHOPANTETHEINE"/>
    <property type="match status" value="1"/>
</dbReference>
<gene>
    <name evidence="4" type="ORF">EC973_006899</name>
</gene>
<dbReference type="Pfam" id="PF00501">
    <property type="entry name" value="AMP-binding"/>
    <property type="match status" value="1"/>
</dbReference>
<dbReference type="InterPro" id="IPR006162">
    <property type="entry name" value="Ppantetheine_attach_site"/>
</dbReference>
<protein>
    <recommendedName>
        <fullName evidence="3">Polyketide synthase-like phosphopantetheine-binding domain-containing protein</fullName>
    </recommendedName>
</protein>
<dbReference type="InterPro" id="IPR013120">
    <property type="entry name" value="FAR_NAD-bd"/>
</dbReference>
<dbReference type="InterPro" id="IPR042099">
    <property type="entry name" value="ANL_N_sf"/>
</dbReference>
<accession>A0A8H7BUK9</accession>
<keyword evidence="2" id="KW-0597">Phosphoprotein</keyword>
<evidence type="ECO:0000259" key="3">
    <source>
        <dbReference type="SMART" id="SM00823"/>
    </source>
</evidence>
<keyword evidence="5" id="KW-1185">Reference proteome</keyword>
<dbReference type="InterPro" id="IPR036291">
    <property type="entry name" value="NAD(P)-bd_dom_sf"/>
</dbReference>
<dbReference type="InterPro" id="IPR000873">
    <property type="entry name" value="AMP-dep_synth/lig_dom"/>
</dbReference>
<dbReference type="InterPro" id="IPR009081">
    <property type="entry name" value="PP-bd_ACP"/>
</dbReference>
<proteinExistence type="predicted"/>
<evidence type="ECO:0000256" key="2">
    <source>
        <dbReference type="ARBA" id="ARBA00022553"/>
    </source>
</evidence>
<evidence type="ECO:0000313" key="4">
    <source>
        <dbReference type="EMBL" id="KAF7727900.1"/>
    </source>
</evidence>
<dbReference type="Gene3D" id="3.40.50.12780">
    <property type="entry name" value="N-terminal domain of ligase-like"/>
    <property type="match status" value="1"/>
</dbReference>
<dbReference type="AlphaFoldDB" id="A0A8H7BUK9"/>
<evidence type="ECO:0000256" key="1">
    <source>
        <dbReference type="ARBA" id="ARBA00022450"/>
    </source>
</evidence>
<dbReference type="InterPro" id="IPR020806">
    <property type="entry name" value="PKS_PP-bd"/>
</dbReference>
<dbReference type="SMART" id="SM00823">
    <property type="entry name" value="PKS_PP"/>
    <property type="match status" value="1"/>
</dbReference>
<name>A0A8H7BUK9_9FUNG</name>
<dbReference type="Gene3D" id="1.10.1200.10">
    <property type="entry name" value="ACP-like"/>
    <property type="match status" value="1"/>
</dbReference>
<dbReference type="SUPFAM" id="SSF47336">
    <property type="entry name" value="ACP-like"/>
    <property type="match status" value="1"/>
</dbReference>
<dbReference type="Gene3D" id="3.40.50.720">
    <property type="entry name" value="NAD(P)-binding Rossmann-like Domain"/>
    <property type="match status" value="1"/>
</dbReference>
<dbReference type="Proteomes" id="UP000605846">
    <property type="component" value="Unassembled WGS sequence"/>
</dbReference>
<dbReference type="GO" id="GO:0031177">
    <property type="term" value="F:phosphopantetheine binding"/>
    <property type="evidence" value="ECO:0007669"/>
    <property type="project" value="InterPro"/>
</dbReference>
<dbReference type="Pfam" id="PF00550">
    <property type="entry name" value="PP-binding"/>
    <property type="match status" value="1"/>
</dbReference>
<dbReference type="InterPro" id="IPR036736">
    <property type="entry name" value="ACP-like_sf"/>
</dbReference>
<dbReference type="PANTHER" id="PTHR44845:SF6">
    <property type="entry name" value="BETA-ALANINE-ACTIVATING ENZYME"/>
    <property type="match status" value="1"/>
</dbReference>
<dbReference type="SUPFAM" id="SSF51735">
    <property type="entry name" value="NAD(P)-binding Rossmann-fold domains"/>
    <property type="match status" value="1"/>
</dbReference>
<sequence length="1045" mass="117763">MSSTPIINQFYPTSYKDAFAFIRYWKQQSNKYAHNVFARYQVGTKYDTLTYAEVDRLATNLACNLKRHASGTESVALLADHSVYYMICILAIMKLRLTLVALSTRNSEDAIANLATETNAKLILTTEKYSQTAANVASRFDDRGILVMRHTDVKELLKDPLDPQADELLDESFSSVDIEKIALVIHSSGSTAFPKPIRLSNRYLMYNVQYHLAAYHGIENKDSLYNETDVMFACLPLFHVFGHLCAFNLITVGGSTIFPEKFPPSVPDILDALGQNNATYFAAPPLILEQLLNHMKETGDYSVMQKLKLASFGGAPLKAETGQFLIDHGIKLRNLYGSTETNAIMMGGIGKDAAFWNSLRPLACFNEYCIWEPYDGEIKHLALRGDFPCLATGLPLREDGNYPTNDLWMETVPGSGYYTYKGRKDDTLIMENGEKTNPLPMEATIRAAPIVAHCVVLGERRQCTAALIELNTDVALRYDPAEMIAEVHKAVEEANKSAPSHSTILPQMVRILPLNKRLPTTDKGTVIRRKAIKEYENLIEKMYSDFLEGPKINAGNNEDVSKWSAERWDSFLVDTASGVLGINKSDLMNDLSQSLFDVGLNSLLSIQLRNLICKVVNVPQNFLFQHPSIRSMREVLQGGLKDGENVVDTEYQKTEEILDTYLKNAERDFGIAKNEYRGNNKGHVVLLTGATGSLGSFMLRDMLKDSTVKKIYCLVRGKENLMKRIHDGFEARCLDSSLLNSTKVEVLPMQLTQPNLGFSPDLYDRLKKEVTIVQHCAWLLDFNQPVSHYEKDCIRGLYNLLKFAYRDVNPMHVHFISSVSASALYGERVPEEPLPRNPRVTMPMGYAQSKFISEHLFYYLTREKNFPCYVERLGQVCGDSVHGAWNTSEQYPLMFIGGGQVMHKMPKLDTAIDWITVDNAASSILDIMLSTANQPANIDASIYHIVNPHPITWDDILSAMKSSGMQFDTVTPTEWVTELSKDSTNPAYKLMSFYEGNFNDKFAMPLWETEKTKAASTHLQKSPLLDASLFTKYLDFWRKVGFYQP</sequence>
<dbReference type="Pfam" id="PF23562">
    <property type="entry name" value="AMP-binding_C_3"/>
    <property type="match status" value="1"/>
</dbReference>
<dbReference type="Pfam" id="PF07993">
    <property type="entry name" value="NAD_binding_4"/>
    <property type="match status" value="1"/>
</dbReference>